<feature type="signal peptide" evidence="1">
    <location>
        <begin position="1"/>
        <end position="24"/>
    </location>
</feature>
<accession>A0A1J8QVM2</accession>
<reference evidence="3 4" key="1">
    <citation type="submission" date="2016-03" db="EMBL/GenBank/DDBJ databases">
        <title>Comparative genomics of the ectomycorrhizal sister species Rhizopogon vinicolor and Rhizopogon vesiculosus (Basidiomycota: Boletales) reveals a divergence of the mating type B locus.</title>
        <authorList>
            <person name="Mujic A.B."/>
            <person name="Kuo A."/>
            <person name="Tritt A."/>
            <person name="Lipzen A."/>
            <person name="Chen C."/>
            <person name="Johnson J."/>
            <person name="Sharma A."/>
            <person name="Barry K."/>
            <person name="Grigoriev I.V."/>
            <person name="Spatafora J.W."/>
        </authorList>
    </citation>
    <scope>NUCLEOTIDE SEQUENCE [LARGE SCALE GENOMIC DNA]</scope>
    <source>
        <strain evidence="3 4">AM-OR11-056</strain>
    </source>
</reference>
<evidence type="ECO:0000256" key="1">
    <source>
        <dbReference type="SAM" id="SignalP"/>
    </source>
</evidence>
<dbReference type="Gene3D" id="3.50.50.60">
    <property type="entry name" value="FAD/NAD(P)-binding domain"/>
    <property type="match status" value="1"/>
</dbReference>
<proteinExistence type="predicted"/>
<evidence type="ECO:0000313" key="3">
    <source>
        <dbReference type="EMBL" id="OJA15692.1"/>
    </source>
</evidence>
<keyword evidence="4" id="KW-1185">Reference proteome</keyword>
<dbReference type="EMBL" id="LVVM01002937">
    <property type="protein sequence ID" value="OJA15692.1"/>
    <property type="molecule type" value="Genomic_DNA"/>
</dbReference>
<dbReference type="Proteomes" id="UP000183567">
    <property type="component" value="Unassembled WGS sequence"/>
</dbReference>
<dbReference type="Pfam" id="PF01266">
    <property type="entry name" value="DAO"/>
    <property type="match status" value="1"/>
</dbReference>
<dbReference type="AlphaFoldDB" id="A0A1J8QVM2"/>
<dbReference type="Gene3D" id="3.30.9.10">
    <property type="entry name" value="D-Amino Acid Oxidase, subunit A, domain 2"/>
    <property type="match status" value="1"/>
</dbReference>
<evidence type="ECO:0000313" key="4">
    <source>
        <dbReference type="Proteomes" id="UP000183567"/>
    </source>
</evidence>
<organism evidence="3 4">
    <name type="scientific">Rhizopogon vesiculosus</name>
    <dbReference type="NCBI Taxonomy" id="180088"/>
    <lineage>
        <taxon>Eukaryota</taxon>
        <taxon>Fungi</taxon>
        <taxon>Dikarya</taxon>
        <taxon>Basidiomycota</taxon>
        <taxon>Agaricomycotina</taxon>
        <taxon>Agaricomycetes</taxon>
        <taxon>Agaricomycetidae</taxon>
        <taxon>Boletales</taxon>
        <taxon>Suillineae</taxon>
        <taxon>Rhizopogonaceae</taxon>
        <taxon>Rhizopogon</taxon>
    </lineage>
</organism>
<dbReference type="PANTHER" id="PTHR13847">
    <property type="entry name" value="SARCOSINE DEHYDROGENASE-RELATED"/>
    <property type="match status" value="1"/>
</dbReference>
<comment type="caution">
    <text evidence="3">The sequence shown here is derived from an EMBL/GenBank/DDBJ whole genome shotgun (WGS) entry which is preliminary data.</text>
</comment>
<dbReference type="SUPFAM" id="SSF51905">
    <property type="entry name" value="FAD/NAD(P)-binding domain"/>
    <property type="match status" value="1"/>
</dbReference>
<dbReference type="OrthoDB" id="429143at2759"/>
<evidence type="ECO:0000259" key="2">
    <source>
        <dbReference type="Pfam" id="PF01266"/>
    </source>
</evidence>
<feature type="domain" description="FAD dependent oxidoreductase" evidence="2">
    <location>
        <begin position="85"/>
        <end position="486"/>
    </location>
</feature>
<dbReference type="InterPro" id="IPR006076">
    <property type="entry name" value="FAD-dep_OxRdtase"/>
</dbReference>
<dbReference type="InterPro" id="IPR036188">
    <property type="entry name" value="FAD/NAD-bd_sf"/>
</dbReference>
<protein>
    <recommendedName>
        <fullName evidence="2">FAD dependent oxidoreductase domain-containing protein</fullName>
    </recommendedName>
</protein>
<sequence length="514" mass="57145">MTSQRDWVIFVLCFLSWWTMPVNPQILDKLEHFQRVLETWPSEHPTRPAQPPSYNPTHSFWINSSPDANPLAGEGSQDPLPSNADICIIGAGITGVGVAYHLIELMNNASLSLEHPLSIVILEARDFCSGATGRNGGHLTPAAFLEFAKRHALFGAVEAKKSYEFEQHTASLLVKIIEENDWASDVDLVEGGHMSLLFTEKEEEDVNKDYEMARQAQLDLDGVEWVPKETVQEEYGAPYAGFREPGHNVWPLKVVTKLYQHARAHVGQSANLSLHTRTPVTAITQETVDNSSAYTVVTNRGSISCSRVVHATNAYASHLLPFLAGPDGIIPTRGQVMATRASVGTDQIKTNGWGGNDGFEYWFPRPVKHDDEKPLVIIGGGREAVGPDYELYVDSDSETHPAVGKALREFLPSVFEGKFDPDSEPEMEWTGIMGYTKMGDPFVGPVADLLAANPQRDLYKRQYIAAGYTGHGMPRAFGCAEVIAQMILAELSDKEWKEPDWLPQRYLTWNRRLE</sequence>
<gene>
    <name evidence="3" type="ORF">AZE42_08851</name>
</gene>
<name>A0A1J8QVM2_9AGAM</name>
<dbReference type="PANTHER" id="PTHR13847:SF260">
    <property type="entry name" value="FAD DEPENDENT OXIDOREDUCTASE DOMAIN-CONTAINING PROTEIN"/>
    <property type="match status" value="1"/>
</dbReference>
<feature type="chain" id="PRO_5013040734" description="FAD dependent oxidoreductase domain-containing protein" evidence="1">
    <location>
        <begin position="25"/>
        <end position="514"/>
    </location>
</feature>
<dbReference type="STRING" id="180088.A0A1J8QVM2"/>
<dbReference type="GO" id="GO:0005737">
    <property type="term" value="C:cytoplasm"/>
    <property type="evidence" value="ECO:0007669"/>
    <property type="project" value="TreeGrafter"/>
</dbReference>
<keyword evidence="1" id="KW-0732">Signal</keyword>